<feature type="non-terminal residue" evidence="4">
    <location>
        <position position="302"/>
    </location>
</feature>
<evidence type="ECO:0000256" key="3">
    <source>
        <dbReference type="ARBA" id="ARBA00023004"/>
    </source>
</evidence>
<protein>
    <recommendedName>
        <fullName evidence="6">Cytochrome P450</fullName>
    </recommendedName>
</protein>
<keyword evidence="2" id="KW-0479">Metal-binding</keyword>
<comment type="similarity">
    <text evidence="1">Belongs to the cytochrome P450 family.</text>
</comment>
<dbReference type="GO" id="GO:0004497">
    <property type="term" value="F:monooxygenase activity"/>
    <property type="evidence" value="ECO:0007669"/>
    <property type="project" value="InterPro"/>
</dbReference>
<dbReference type="GO" id="GO:0020037">
    <property type="term" value="F:heme binding"/>
    <property type="evidence" value="ECO:0007669"/>
    <property type="project" value="InterPro"/>
</dbReference>
<evidence type="ECO:0000256" key="1">
    <source>
        <dbReference type="ARBA" id="ARBA00010617"/>
    </source>
</evidence>
<evidence type="ECO:0000313" key="4">
    <source>
        <dbReference type="EMBL" id="MCL7050695.1"/>
    </source>
</evidence>
<comment type="caution">
    <text evidence="4">The sequence shown here is derived from an EMBL/GenBank/DDBJ whole genome shotgun (WGS) entry which is preliminary data.</text>
</comment>
<dbReference type="SUPFAM" id="SSF48264">
    <property type="entry name" value="Cytochrome P450"/>
    <property type="match status" value="1"/>
</dbReference>
<evidence type="ECO:0008006" key="6">
    <source>
        <dbReference type="Google" id="ProtNLM"/>
    </source>
</evidence>
<evidence type="ECO:0000313" key="5">
    <source>
        <dbReference type="Proteomes" id="UP001177140"/>
    </source>
</evidence>
<dbReference type="GO" id="GO:0033075">
    <property type="term" value="P:isoquinoline alkaloid biosynthetic process"/>
    <property type="evidence" value="ECO:0007669"/>
    <property type="project" value="UniProtKB-ARBA"/>
</dbReference>
<dbReference type="Gene3D" id="1.10.630.10">
    <property type="entry name" value="Cytochrome P450"/>
    <property type="match status" value="1"/>
</dbReference>
<dbReference type="EMBL" id="JAJJMA010330701">
    <property type="protein sequence ID" value="MCL7050695.1"/>
    <property type="molecule type" value="Genomic_DNA"/>
</dbReference>
<reference evidence="4" key="1">
    <citation type="submission" date="2022-03" db="EMBL/GenBank/DDBJ databases">
        <title>A functionally conserved STORR gene fusion in Papaver species that diverged 16.8 million years ago.</title>
        <authorList>
            <person name="Catania T."/>
        </authorList>
    </citation>
    <scope>NUCLEOTIDE SEQUENCE</scope>
    <source>
        <strain evidence="4">S-191538</strain>
    </source>
</reference>
<keyword evidence="5" id="KW-1185">Reference proteome</keyword>
<dbReference type="AlphaFoldDB" id="A0AA41W0P7"/>
<dbReference type="InterPro" id="IPR001128">
    <property type="entry name" value="Cyt_P450"/>
</dbReference>
<dbReference type="InterPro" id="IPR036396">
    <property type="entry name" value="Cyt_P450_sf"/>
</dbReference>
<evidence type="ECO:0000256" key="2">
    <source>
        <dbReference type="ARBA" id="ARBA00022723"/>
    </source>
</evidence>
<dbReference type="Proteomes" id="UP001177140">
    <property type="component" value="Unassembled WGS sequence"/>
</dbReference>
<proteinExistence type="inferred from homology"/>
<sequence>MLFHPTTLSILLILFSYVSFCILRKYGSNTKLNLPPSPPKIPIFGNLHQVTPKIHLFFHQLSLQYGPLVFLKFGSKPILVASSAETATEILKTHDLIFADRFPPKALKFLVGDGNDIGMSPYNEQWKQLRKFCVVELLSPKRVQSFNYIRQEEVDRMIETIARSSKEQGIVNLTETMFTLSNAIIFRCSLGDDFNKEYTDRFIGLINKVNPLVESLNLGEFFPWLKWLDVVNGYDAKLRKTAQELNTFFDQIIDDRILIMNSQVDNSDHGKDEKRNFVDILVLHAGKNNLSLTRECMRGIII</sequence>
<keyword evidence="3" id="KW-0408">Iron</keyword>
<gene>
    <name evidence="4" type="ORF">MKW94_002108</name>
</gene>
<dbReference type="Pfam" id="PF00067">
    <property type="entry name" value="p450"/>
    <property type="match status" value="1"/>
</dbReference>
<dbReference type="PANTHER" id="PTHR47955">
    <property type="entry name" value="CYTOCHROME P450 FAMILY 71 PROTEIN"/>
    <property type="match status" value="1"/>
</dbReference>
<accession>A0AA41W0P7</accession>
<name>A0AA41W0P7_PAPNU</name>
<dbReference type="GO" id="GO:0016705">
    <property type="term" value="F:oxidoreductase activity, acting on paired donors, with incorporation or reduction of molecular oxygen"/>
    <property type="evidence" value="ECO:0007669"/>
    <property type="project" value="InterPro"/>
</dbReference>
<organism evidence="4 5">
    <name type="scientific">Papaver nudicaule</name>
    <name type="common">Iceland poppy</name>
    <dbReference type="NCBI Taxonomy" id="74823"/>
    <lineage>
        <taxon>Eukaryota</taxon>
        <taxon>Viridiplantae</taxon>
        <taxon>Streptophyta</taxon>
        <taxon>Embryophyta</taxon>
        <taxon>Tracheophyta</taxon>
        <taxon>Spermatophyta</taxon>
        <taxon>Magnoliopsida</taxon>
        <taxon>Ranunculales</taxon>
        <taxon>Papaveraceae</taxon>
        <taxon>Papaveroideae</taxon>
        <taxon>Papaver</taxon>
    </lineage>
</organism>
<dbReference type="GO" id="GO:0005506">
    <property type="term" value="F:iron ion binding"/>
    <property type="evidence" value="ECO:0007669"/>
    <property type="project" value="InterPro"/>
</dbReference>